<comment type="caution">
    <text evidence="6">The sequence shown here is derived from an EMBL/GenBank/DDBJ whole genome shotgun (WGS) entry which is preliminary data.</text>
</comment>
<dbReference type="SUPFAM" id="SSF50978">
    <property type="entry name" value="WD40 repeat-like"/>
    <property type="match status" value="1"/>
</dbReference>
<feature type="compositionally biased region" description="Low complexity" evidence="4">
    <location>
        <begin position="54"/>
        <end position="67"/>
    </location>
</feature>
<dbReference type="FunCoup" id="A0A1V8TV53">
    <property type="interactions" value="861"/>
</dbReference>
<evidence type="ECO:0000259" key="5">
    <source>
        <dbReference type="PROSITE" id="PS50897"/>
    </source>
</evidence>
<dbReference type="Pfam" id="PF23627">
    <property type="entry name" value="LisH_WDR26"/>
    <property type="match status" value="1"/>
</dbReference>
<gene>
    <name evidence="6" type="ORF">B0A48_00576</name>
</gene>
<dbReference type="PANTHER" id="PTHR22838:SF0">
    <property type="entry name" value="WD REPEAT-CONTAINING PROTEIN 26"/>
    <property type="match status" value="1"/>
</dbReference>
<dbReference type="InterPro" id="IPR006595">
    <property type="entry name" value="CTLH_C"/>
</dbReference>
<proteinExistence type="predicted"/>
<dbReference type="EMBL" id="NAJO01000001">
    <property type="protein sequence ID" value="OQO15193.1"/>
    <property type="molecule type" value="Genomic_DNA"/>
</dbReference>
<dbReference type="PANTHER" id="PTHR22838">
    <property type="entry name" value="WD REPEAT PROTEIN 26-RELATED"/>
    <property type="match status" value="1"/>
</dbReference>
<keyword evidence="2" id="KW-0677">Repeat</keyword>
<dbReference type="OrthoDB" id="972532at2759"/>
<dbReference type="GO" id="GO:0034657">
    <property type="term" value="C:GID complex"/>
    <property type="evidence" value="ECO:0007669"/>
    <property type="project" value="TreeGrafter"/>
</dbReference>
<evidence type="ECO:0000256" key="3">
    <source>
        <dbReference type="PROSITE-ProRule" id="PRU00221"/>
    </source>
</evidence>
<keyword evidence="1 3" id="KW-0853">WD repeat</keyword>
<evidence type="ECO:0000256" key="4">
    <source>
        <dbReference type="SAM" id="MobiDB-lite"/>
    </source>
</evidence>
<dbReference type="Proteomes" id="UP000192596">
    <property type="component" value="Unassembled WGS sequence"/>
</dbReference>
<dbReference type="GO" id="GO:0043161">
    <property type="term" value="P:proteasome-mediated ubiquitin-dependent protein catabolic process"/>
    <property type="evidence" value="ECO:0007669"/>
    <property type="project" value="TreeGrafter"/>
</dbReference>
<dbReference type="PROSITE" id="PS50897">
    <property type="entry name" value="CTLH"/>
    <property type="match status" value="1"/>
</dbReference>
<reference evidence="7" key="1">
    <citation type="submission" date="2017-03" db="EMBL/GenBank/DDBJ databases">
        <title>Genomes of endolithic fungi from Antarctica.</title>
        <authorList>
            <person name="Coleine C."/>
            <person name="Masonjones S."/>
            <person name="Stajich J.E."/>
        </authorList>
    </citation>
    <scope>NUCLEOTIDE SEQUENCE [LARGE SCALE GENOMIC DNA]</scope>
    <source>
        <strain evidence="7">CCFEE 5527</strain>
    </source>
</reference>
<dbReference type="SMART" id="SM00668">
    <property type="entry name" value="CTLH"/>
    <property type="match status" value="1"/>
</dbReference>
<dbReference type="InterPro" id="IPR051350">
    <property type="entry name" value="WD_repeat-ST_regulator"/>
</dbReference>
<dbReference type="AlphaFoldDB" id="A0A1V8TV53"/>
<dbReference type="STRING" id="1507870.A0A1V8TV53"/>
<evidence type="ECO:0000313" key="7">
    <source>
        <dbReference type="Proteomes" id="UP000192596"/>
    </source>
</evidence>
<dbReference type="PROSITE" id="PS50294">
    <property type="entry name" value="WD_REPEATS_REGION"/>
    <property type="match status" value="1"/>
</dbReference>
<dbReference type="SMART" id="SM00320">
    <property type="entry name" value="WD40"/>
    <property type="match status" value="6"/>
</dbReference>
<feature type="region of interest" description="Disordered" evidence="4">
    <location>
        <begin position="8"/>
        <end position="209"/>
    </location>
</feature>
<evidence type="ECO:0000256" key="2">
    <source>
        <dbReference type="ARBA" id="ARBA00022737"/>
    </source>
</evidence>
<evidence type="ECO:0000256" key="1">
    <source>
        <dbReference type="ARBA" id="ARBA00022574"/>
    </source>
</evidence>
<name>A0A1V8TV53_9PEZI</name>
<evidence type="ECO:0000313" key="6">
    <source>
        <dbReference type="EMBL" id="OQO15193.1"/>
    </source>
</evidence>
<dbReference type="Pfam" id="PF00400">
    <property type="entry name" value="WD40"/>
    <property type="match status" value="3"/>
</dbReference>
<feature type="repeat" description="WD" evidence="3">
    <location>
        <begin position="457"/>
        <end position="498"/>
    </location>
</feature>
<dbReference type="InterPro" id="IPR001680">
    <property type="entry name" value="WD40_rpt"/>
</dbReference>
<dbReference type="InterPro" id="IPR036322">
    <property type="entry name" value="WD40_repeat_dom_sf"/>
</dbReference>
<organism evidence="6 7">
    <name type="scientific">Cryoendolithus antarcticus</name>
    <dbReference type="NCBI Taxonomy" id="1507870"/>
    <lineage>
        <taxon>Eukaryota</taxon>
        <taxon>Fungi</taxon>
        <taxon>Dikarya</taxon>
        <taxon>Ascomycota</taxon>
        <taxon>Pezizomycotina</taxon>
        <taxon>Dothideomycetes</taxon>
        <taxon>Dothideomycetidae</taxon>
        <taxon>Cladosporiales</taxon>
        <taxon>Cladosporiaceae</taxon>
        <taxon>Cryoendolithus</taxon>
    </lineage>
</organism>
<feature type="compositionally biased region" description="Low complexity" evidence="4">
    <location>
        <begin position="183"/>
        <end position="193"/>
    </location>
</feature>
<keyword evidence="7" id="KW-1185">Reference proteome</keyword>
<protein>
    <recommendedName>
        <fullName evidence="5">CTLH domain-containing protein</fullName>
    </recommendedName>
</protein>
<feature type="domain" description="CTLH" evidence="5">
    <location>
        <begin position="322"/>
        <end position="342"/>
    </location>
</feature>
<feature type="compositionally biased region" description="Polar residues" evidence="4">
    <location>
        <begin position="163"/>
        <end position="182"/>
    </location>
</feature>
<dbReference type="Gene3D" id="2.130.10.10">
    <property type="entry name" value="YVTN repeat-like/Quinoprotein amine dehydrogenase"/>
    <property type="match status" value="1"/>
</dbReference>
<dbReference type="InterPro" id="IPR015943">
    <property type="entry name" value="WD40/YVTN_repeat-like_dom_sf"/>
</dbReference>
<accession>A0A1V8TV53</accession>
<sequence length="951" mass="104583">MVVVEVMRASLSRSTPPGRIAPIPTVRHQGEADASRLVPSPPRVHLPLVSALETTGNPDTTSPSTTDHPYALSSPNTLPASDPTAPEQPDLDQPHPPPYYEIDAIDPPTRPRKRRRSLTPVYDIEKSSPEANNTSKQRRKRVGASGPTNPTIGQEMRLDQRSLESNGRRSTNGSSQNGSSPHTNGSTASTGTNGFHGDAAVVPDTTPFYGHDREEVTRILLQSLSDLGYKGAADQLSRESGYQLEIPSVAAFRSAVQDGDWSEAELILLGAESDVAEDGDGGVSLGNGHTGTPLWRRSKNGHANGRIHGGLPLAEGADVVMLKFLLRQQKYLELLERRDVEAALGVLRNELTPLKRDIGRIHTISALMMCSSPAELRALASWDGAQGSSRSDLLSTISRSISPSVMIPEHRLAELFTSVQTQREHDCLYHNTITPPSLYTDHECSPDDFPLQTLTELRTHSDEVWTLDFNSSGSLLASAGKDGVVMVYDTTRWKLVHEFREHERNEAGPDARGVCYLAFSPDDRYLVTCSQNNELTVFDLRTGRMAARADHFDYCVTAAAWLPDSLTFVVGTQSSERPLGLYSMRSSQFSTTSGVMPVLLNNEIHSFRDPPWDRSARANSSNNSFRITDVAVSKDGTRMAATTLDKRVLVYDLLSKQRLSEWVMEEKLTSINFSAEGDLLLVNMNEGRVWALDSVTGEEVMRYEGAGQREFVIRSCFGGAGENFVASGSEDSRVYIWRRQTGMQVAALEGHGKGTVNAVVWHPTNPGILASAGDDRRVHIWCSANYFRQQQAAAEGNICHCYQDGDGLGIERKPMINAIGAGCKSMAYVVFGPNGTGNYQYALNTWHYVSTANYHGEKEESLIAVQLWWNDGAGGGAPNCLGSVYIPYDVCMIGMHMLIDGCATETANHKWGDKGNDTCVEWTVDLGPIYHYPEWDLTSRRVRWDKIWSPL</sequence>
<dbReference type="InParanoid" id="A0A1V8TV53"/>
<dbReference type="PROSITE" id="PS50082">
    <property type="entry name" value="WD_REPEATS_2"/>
    <property type="match status" value="2"/>
</dbReference>
<feature type="repeat" description="WD" evidence="3">
    <location>
        <begin position="517"/>
        <end position="548"/>
    </location>
</feature>